<name>A0A176K1L8_9BACT</name>
<evidence type="ECO:0000259" key="2">
    <source>
        <dbReference type="Pfam" id="PF00483"/>
    </source>
</evidence>
<dbReference type="SUPFAM" id="SSF51161">
    <property type="entry name" value="Trimeric LpxA-like enzymes"/>
    <property type="match status" value="1"/>
</dbReference>
<dbReference type="InterPro" id="IPR005835">
    <property type="entry name" value="NTP_transferase_dom"/>
</dbReference>
<dbReference type="InterPro" id="IPR011004">
    <property type="entry name" value="Trimer_LpxA-like_sf"/>
</dbReference>
<dbReference type="Pfam" id="PF00483">
    <property type="entry name" value="NTP_transferase"/>
    <property type="match status" value="1"/>
</dbReference>
<keyword evidence="1 3" id="KW-0808">Transferase</keyword>
<dbReference type="InterPro" id="IPR029044">
    <property type="entry name" value="Nucleotide-diphossugar_trans"/>
</dbReference>
<evidence type="ECO:0000313" key="3">
    <source>
        <dbReference type="EMBL" id="OAA31011.1"/>
    </source>
</evidence>
<keyword evidence="4" id="KW-1185">Reference proteome</keyword>
<dbReference type="STRING" id="1453497.AT15_08525"/>
<dbReference type="Proteomes" id="UP000077339">
    <property type="component" value="Unassembled WGS sequence"/>
</dbReference>
<feature type="domain" description="Nucleotidyl transferase" evidence="2">
    <location>
        <begin position="2"/>
        <end position="247"/>
    </location>
</feature>
<dbReference type="GO" id="GO:0016740">
    <property type="term" value="F:transferase activity"/>
    <property type="evidence" value="ECO:0007669"/>
    <property type="project" value="UniProtKB-KW"/>
</dbReference>
<dbReference type="SUPFAM" id="SSF53448">
    <property type="entry name" value="Nucleotide-diphospho-sugar transferases"/>
    <property type="match status" value="1"/>
</dbReference>
<gene>
    <name evidence="3" type="ORF">AT15_08525</name>
</gene>
<evidence type="ECO:0000313" key="4">
    <source>
        <dbReference type="Proteomes" id="UP000077339"/>
    </source>
</evidence>
<proteinExistence type="predicted"/>
<dbReference type="Gene3D" id="3.90.550.10">
    <property type="entry name" value="Spore Coat Polysaccharide Biosynthesis Protein SpsA, Chain A"/>
    <property type="match status" value="1"/>
</dbReference>
<dbReference type="OrthoDB" id="9803871at2"/>
<dbReference type="Gene3D" id="2.160.10.10">
    <property type="entry name" value="Hexapeptide repeat proteins"/>
    <property type="match status" value="1"/>
</dbReference>
<dbReference type="CDD" id="cd04181">
    <property type="entry name" value="NTP_transferase"/>
    <property type="match status" value="1"/>
</dbReference>
<dbReference type="InterPro" id="IPR050486">
    <property type="entry name" value="Mannose-1P_guanyltransferase"/>
</dbReference>
<dbReference type="PANTHER" id="PTHR22572">
    <property type="entry name" value="SUGAR-1-PHOSPHATE GUANYL TRANSFERASE"/>
    <property type="match status" value="1"/>
</dbReference>
<protein>
    <submittedName>
        <fullName evidence="3">Mannose-1-phosphate guanyltransferase</fullName>
    </submittedName>
</protein>
<dbReference type="AlphaFoldDB" id="A0A176K1L8"/>
<reference evidence="3 4" key="1">
    <citation type="submission" date="2014-02" db="EMBL/GenBank/DDBJ databases">
        <title>Kosmotoga genome sequencing.</title>
        <authorList>
            <person name="Pollo S.M."/>
            <person name="Charchuk R."/>
            <person name="Nesbo C.L."/>
        </authorList>
    </citation>
    <scope>NUCLEOTIDE SEQUENCE [LARGE SCALE GENOMIC DNA]</scope>
    <source>
        <strain evidence="3 4">S304</strain>
    </source>
</reference>
<dbReference type="EMBL" id="JFHK01000005">
    <property type="protein sequence ID" value="OAA31011.1"/>
    <property type="molecule type" value="Genomic_DNA"/>
</dbReference>
<organism evidence="3 4">
    <name type="scientific">Kosmotoga arenicorallina S304</name>
    <dbReference type="NCBI Taxonomy" id="1453497"/>
    <lineage>
        <taxon>Bacteria</taxon>
        <taxon>Thermotogati</taxon>
        <taxon>Thermotogota</taxon>
        <taxon>Thermotogae</taxon>
        <taxon>Kosmotogales</taxon>
        <taxon>Kosmotogaceae</taxon>
        <taxon>Kosmotoga</taxon>
    </lineage>
</organism>
<evidence type="ECO:0000256" key="1">
    <source>
        <dbReference type="ARBA" id="ARBA00022679"/>
    </source>
</evidence>
<dbReference type="PATRIC" id="fig|1453497.3.peg.1689"/>
<comment type="caution">
    <text evidence="3">The sequence shown here is derived from an EMBL/GenBank/DDBJ whole genome shotgun (WGS) entry which is preliminary data.</text>
</comment>
<sequence length="368" mass="40599">MKAMILAAGRGTRVKPITNHIPKPLIPIIDKPVVEFLVELLVKHGIKEVMLNISHLGWKIQEFLGDGYKYGVHIGYSFEGHFDASGNLITEPIGSAGGMKRIQQRYGFFDETFIVLCGDAIVDLDITKALDFHRSHNAMATIITKEVSSEMVSNYGIVVTDDEGRIKSFQEKPSAKEALSRIANTGIYIFEPEVLENVPDNTFYDIGSQLFPALVKAGAPIYAVNMDFQWLDIGRTSDYLKILEKALKGEINEFEIHGKRLSEGLWIGAGTKINPEAKLVPPVWIGPAAVIEEGVEIIGPAMIGANAFISKGTAIKNSYIMDYVKLLPGITFEKVLISPEYFVKLNGESGRISGSFYGDFVKDVRSEP</sequence>
<dbReference type="FunFam" id="3.90.550.10:FF:000013">
    <property type="entry name" value="mannose-1-phosphate guanyltransferase beta"/>
    <property type="match status" value="1"/>
</dbReference>
<accession>A0A176K1L8</accession>